<dbReference type="Proteomes" id="UP000297716">
    <property type="component" value="Unassembled WGS sequence"/>
</dbReference>
<name>A0A4Z0YHL8_9PEZI</name>
<dbReference type="AlphaFoldDB" id="A0A4Z0YHL8"/>
<dbReference type="OrthoDB" id="2094832at2759"/>
<evidence type="ECO:0000256" key="2">
    <source>
        <dbReference type="ARBA" id="ARBA00022679"/>
    </source>
</evidence>
<gene>
    <name evidence="5" type="ORF">E0Z10_g10344</name>
</gene>
<evidence type="ECO:0000256" key="3">
    <source>
        <dbReference type="ARBA" id="ARBA00022691"/>
    </source>
</evidence>
<keyword evidence="2" id="KW-0808">Transferase</keyword>
<sequence>MSSQQATQVIAAGTPTFEIRPRQRYHEKLHNVPKVMSNLMSSYSGIPKNEQVTHITKVRNEAYAQFPYPCMGTFRFLDLDLARHEAYKEHVLNPLCQPTAPGKPEPLFLDCGCCLGQELRKLAVDGAPPHRLWASDIEPRFIELGFELFRDWDKLPRDHFLCPGNVLVDTKDPSEDQLTILNDKVTILNISAVFHLFDLDDHKRVANRCLRLLRKDTNAPVLILGAHAGSPKPERRQYRPGTEGERCIFSHNEESWEALWREVCEQPQWKDKVAALEVKAKMFGRVRNEDPDADEVITLCDPGVTSETSEARPWQMWEIWVTFTPGS</sequence>
<comment type="pathway">
    <text evidence="1">Secondary metabolite biosynthesis.</text>
</comment>
<dbReference type="PANTHER" id="PTHR35897:SF1">
    <property type="entry name" value="METHYLTRANSFERASE AUSD"/>
    <property type="match status" value="1"/>
</dbReference>
<reference evidence="5 6" key="1">
    <citation type="submission" date="2019-03" db="EMBL/GenBank/DDBJ databases">
        <title>Draft genome sequence of Xylaria hypoxylon DSM 108379, a ubiquitous saprotrophic-parasitic fungi on hardwood.</title>
        <authorList>
            <person name="Buettner E."/>
            <person name="Leonhardt S."/>
            <person name="Gebauer A.M."/>
            <person name="Liers C."/>
            <person name="Hofrichter M."/>
            <person name="Kellner H."/>
        </authorList>
    </citation>
    <scope>NUCLEOTIDE SEQUENCE [LARGE SCALE GENOMIC DNA]</scope>
    <source>
        <strain evidence="5 6">DSM 108379</strain>
    </source>
</reference>
<dbReference type="PANTHER" id="PTHR35897">
    <property type="entry name" value="METHYLTRANSFERASE AUSD"/>
    <property type="match status" value="1"/>
</dbReference>
<keyword evidence="3" id="KW-0949">S-adenosyl-L-methionine</keyword>
<dbReference type="SUPFAM" id="SSF53335">
    <property type="entry name" value="S-adenosyl-L-methionine-dependent methyltransferases"/>
    <property type="match status" value="1"/>
</dbReference>
<protein>
    <recommendedName>
        <fullName evidence="7">Methyltransferase domain-containing protein</fullName>
    </recommendedName>
</protein>
<comment type="caution">
    <text evidence="5">The sequence shown here is derived from an EMBL/GenBank/DDBJ whole genome shotgun (WGS) entry which is preliminary data.</text>
</comment>
<evidence type="ECO:0008006" key="7">
    <source>
        <dbReference type="Google" id="ProtNLM"/>
    </source>
</evidence>
<comment type="similarity">
    <text evidence="4">Belongs to the class I-like SAM-binding methyltransferase superfamily.</text>
</comment>
<evidence type="ECO:0000313" key="5">
    <source>
        <dbReference type="EMBL" id="TGJ78420.1"/>
    </source>
</evidence>
<dbReference type="STRING" id="37992.A0A4Z0YHL8"/>
<evidence type="ECO:0000256" key="1">
    <source>
        <dbReference type="ARBA" id="ARBA00005179"/>
    </source>
</evidence>
<proteinExistence type="inferred from homology"/>
<dbReference type="InterPro" id="IPR029063">
    <property type="entry name" value="SAM-dependent_MTases_sf"/>
</dbReference>
<organism evidence="5 6">
    <name type="scientific">Xylaria hypoxylon</name>
    <dbReference type="NCBI Taxonomy" id="37992"/>
    <lineage>
        <taxon>Eukaryota</taxon>
        <taxon>Fungi</taxon>
        <taxon>Dikarya</taxon>
        <taxon>Ascomycota</taxon>
        <taxon>Pezizomycotina</taxon>
        <taxon>Sordariomycetes</taxon>
        <taxon>Xylariomycetidae</taxon>
        <taxon>Xylariales</taxon>
        <taxon>Xylariaceae</taxon>
        <taxon>Xylaria</taxon>
    </lineage>
</organism>
<keyword evidence="6" id="KW-1185">Reference proteome</keyword>
<dbReference type="Gene3D" id="3.40.50.150">
    <property type="entry name" value="Vaccinia Virus protein VP39"/>
    <property type="match status" value="1"/>
</dbReference>
<evidence type="ECO:0000313" key="6">
    <source>
        <dbReference type="Proteomes" id="UP000297716"/>
    </source>
</evidence>
<evidence type="ECO:0000256" key="4">
    <source>
        <dbReference type="ARBA" id="ARBA00038314"/>
    </source>
</evidence>
<dbReference type="InterPro" id="IPR051654">
    <property type="entry name" value="Meroterpenoid_MTases"/>
</dbReference>
<accession>A0A4Z0YHL8</accession>
<dbReference type="EMBL" id="SKBN01000394">
    <property type="protein sequence ID" value="TGJ78420.1"/>
    <property type="molecule type" value="Genomic_DNA"/>
</dbReference>
<dbReference type="GO" id="GO:0016740">
    <property type="term" value="F:transferase activity"/>
    <property type="evidence" value="ECO:0007669"/>
    <property type="project" value="UniProtKB-KW"/>
</dbReference>